<dbReference type="GO" id="GO:0000166">
    <property type="term" value="F:nucleotide binding"/>
    <property type="evidence" value="ECO:0007669"/>
    <property type="project" value="UniProtKB-KW"/>
</dbReference>
<dbReference type="InterPro" id="IPR006146">
    <property type="entry name" value="5'-Nucleotdase_CS"/>
</dbReference>
<accession>A0A9D9IQF9</accession>
<dbReference type="Proteomes" id="UP000823598">
    <property type="component" value="Unassembled WGS sequence"/>
</dbReference>
<dbReference type="GO" id="GO:0046872">
    <property type="term" value="F:metal ion binding"/>
    <property type="evidence" value="ECO:0007669"/>
    <property type="project" value="InterPro"/>
</dbReference>
<proteinExistence type="inferred from homology"/>
<dbReference type="InterPro" id="IPR008334">
    <property type="entry name" value="5'-Nucleotdase_C"/>
</dbReference>
<dbReference type="Gene3D" id="3.60.21.10">
    <property type="match status" value="1"/>
</dbReference>
<dbReference type="SUPFAM" id="SSF55816">
    <property type="entry name" value="5'-nucleotidase (syn. UDP-sugar hydrolase), C-terminal domain"/>
    <property type="match status" value="1"/>
</dbReference>
<evidence type="ECO:0000259" key="4">
    <source>
        <dbReference type="Pfam" id="PF00149"/>
    </source>
</evidence>
<dbReference type="PROSITE" id="PS00785">
    <property type="entry name" value="5_NUCLEOTIDASE_1"/>
    <property type="match status" value="1"/>
</dbReference>
<dbReference type="PANTHER" id="PTHR11575">
    <property type="entry name" value="5'-NUCLEOTIDASE-RELATED"/>
    <property type="match status" value="1"/>
</dbReference>
<dbReference type="InterPro" id="IPR004843">
    <property type="entry name" value="Calcineurin-like_PHP"/>
</dbReference>
<evidence type="ECO:0000256" key="2">
    <source>
        <dbReference type="ARBA" id="ARBA00022729"/>
    </source>
</evidence>
<dbReference type="Pfam" id="PF00149">
    <property type="entry name" value="Metallophos"/>
    <property type="match status" value="1"/>
</dbReference>
<dbReference type="AlphaFoldDB" id="A0A9D9IQF9"/>
<dbReference type="InterPro" id="IPR006179">
    <property type="entry name" value="5_nucleotidase/apyrase"/>
</dbReference>
<gene>
    <name evidence="6" type="ORF">IAB88_04010</name>
</gene>
<dbReference type="PRINTS" id="PR01607">
    <property type="entry name" value="APYRASEFAMLY"/>
</dbReference>
<comment type="similarity">
    <text evidence="1 3">Belongs to the 5'-nucleotidase family.</text>
</comment>
<name>A0A9D9IQF9_9BACT</name>
<keyword evidence="2" id="KW-0732">Signal</keyword>
<dbReference type="GO" id="GO:0009166">
    <property type="term" value="P:nucleotide catabolic process"/>
    <property type="evidence" value="ECO:0007669"/>
    <property type="project" value="InterPro"/>
</dbReference>
<protein>
    <submittedName>
        <fullName evidence="6">Bifunctional metallophosphatase/5'-nucleotidase</fullName>
    </submittedName>
</protein>
<reference evidence="6" key="1">
    <citation type="submission" date="2020-10" db="EMBL/GenBank/DDBJ databases">
        <authorList>
            <person name="Gilroy R."/>
        </authorList>
    </citation>
    <scope>NUCLEOTIDE SEQUENCE</scope>
    <source>
        <strain evidence="6">6919</strain>
    </source>
</reference>
<dbReference type="InterPro" id="IPR036907">
    <property type="entry name" value="5'-Nucleotdase_C_sf"/>
</dbReference>
<organism evidence="6 7">
    <name type="scientific">Candidatus Limisoma faecipullorum</name>
    <dbReference type="NCBI Taxonomy" id="2840854"/>
    <lineage>
        <taxon>Bacteria</taxon>
        <taxon>Pseudomonadati</taxon>
        <taxon>Bacteroidota</taxon>
        <taxon>Bacteroidia</taxon>
        <taxon>Bacteroidales</taxon>
        <taxon>Candidatus Limisoma</taxon>
    </lineage>
</organism>
<evidence type="ECO:0000313" key="6">
    <source>
        <dbReference type="EMBL" id="MBO8476139.1"/>
    </source>
</evidence>
<evidence type="ECO:0000313" key="7">
    <source>
        <dbReference type="Proteomes" id="UP000823598"/>
    </source>
</evidence>
<dbReference type="Gene3D" id="3.90.780.10">
    <property type="entry name" value="5'-Nucleotidase, C-terminal domain"/>
    <property type="match status" value="1"/>
</dbReference>
<sequence>MEVRTILLSCVFFITAFQSLWAGDLVIMHTNDTHGNMVPERKKDFGGVERRKVLIDSIRGAERNILLVDAGDDVQGFLYFTLYKGEVEYEAMNRMGYDFTVPGNHEFDNGMQALADNYSRLNAVKLCANYDFSGTPVEGLTQEYAIKEYEGRRIALIGVGCQPKGMIAPECCEGMVYSDAVSVADSVAGMLKSQGSADYVIVVSHLGYEVDRPELPSDSILAVTSRNIDLIIGGHTHTVIDPSATDCPRYVFKNRDGKYVMIAQTGKWGEYLGKITIDLDNLNDLPQYELFPVDSRYDGRYDADFSAWLQEYTDGVEELKHEVIGRSAAAYDAGEMNPLSNWVADAVYDIAAKLTDKKIDLAIINKGGIRQPLPEGDVSLGLVLTMLPFTNSVVVMEIDGKSLQEGLDVMAGRGGDAVSRQVCAGMKGGKAVDVMIDGKPLEPDKTYTVATIDYLANGGDNMASFAEKGKVVARSEEQLKNDIINHIKQLTIAGEAIMPDTAVRMKKIN</sequence>
<dbReference type="EMBL" id="JADIMC010000046">
    <property type="protein sequence ID" value="MBO8476139.1"/>
    <property type="molecule type" value="Genomic_DNA"/>
</dbReference>
<dbReference type="Pfam" id="PF02872">
    <property type="entry name" value="5_nucleotid_C"/>
    <property type="match status" value="1"/>
</dbReference>
<dbReference type="SUPFAM" id="SSF56300">
    <property type="entry name" value="Metallo-dependent phosphatases"/>
    <property type="match status" value="1"/>
</dbReference>
<feature type="domain" description="5'-Nucleotidase C-terminal" evidence="5">
    <location>
        <begin position="332"/>
        <end position="466"/>
    </location>
</feature>
<dbReference type="PANTHER" id="PTHR11575:SF24">
    <property type="entry name" value="5'-NUCLEOTIDASE"/>
    <property type="match status" value="1"/>
</dbReference>
<evidence type="ECO:0000256" key="3">
    <source>
        <dbReference type="RuleBase" id="RU362119"/>
    </source>
</evidence>
<dbReference type="InterPro" id="IPR029052">
    <property type="entry name" value="Metallo-depent_PP-like"/>
</dbReference>
<comment type="caution">
    <text evidence="6">The sequence shown here is derived from an EMBL/GenBank/DDBJ whole genome shotgun (WGS) entry which is preliminary data.</text>
</comment>
<dbReference type="GO" id="GO:0016788">
    <property type="term" value="F:hydrolase activity, acting on ester bonds"/>
    <property type="evidence" value="ECO:0007669"/>
    <property type="project" value="InterPro"/>
</dbReference>
<evidence type="ECO:0000256" key="1">
    <source>
        <dbReference type="ARBA" id="ARBA00006654"/>
    </source>
</evidence>
<keyword evidence="3" id="KW-0547">Nucleotide-binding</keyword>
<keyword evidence="3" id="KW-0378">Hydrolase</keyword>
<feature type="domain" description="Calcineurin-like phosphoesterase" evidence="4">
    <location>
        <begin position="26"/>
        <end position="238"/>
    </location>
</feature>
<evidence type="ECO:0000259" key="5">
    <source>
        <dbReference type="Pfam" id="PF02872"/>
    </source>
</evidence>
<reference evidence="6" key="2">
    <citation type="journal article" date="2021" name="PeerJ">
        <title>Extensive microbial diversity within the chicken gut microbiome revealed by metagenomics and culture.</title>
        <authorList>
            <person name="Gilroy R."/>
            <person name="Ravi A."/>
            <person name="Getino M."/>
            <person name="Pursley I."/>
            <person name="Horton D.L."/>
            <person name="Alikhan N.F."/>
            <person name="Baker D."/>
            <person name="Gharbi K."/>
            <person name="Hall N."/>
            <person name="Watson M."/>
            <person name="Adriaenssens E.M."/>
            <person name="Foster-Nyarko E."/>
            <person name="Jarju S."/>
            <person name="Secka A."/>
            <person name="Antonio M."/>
            <person name="Oren A."/>
            <person name="Chaudhuri R.R."/>
            <person name="La Ragione R."/>
            <person name="Hildebrand F."/>
            <person name="Pallen M.J."/>
        </authorList>
    </citation>
    <scope>NUCLEOTIDE SEQUENCE</scope>
    <source>
        <strain evidence="6">6919</strain>
    </source>
</reference>